<sequence length="381" mass="41541">MRRTETRWSAARQWVGQEWAEVLRSVRSACEEAGPERDTLVQSLKAAGAAILAWALCGWWFQAPMALLAPWTAIAMVGSTVYQSLRTGAQQFAIIALGTVWASAAMALTRDQSMAAMLLTLPFMMLIGNYRRFGTQGIYGATTALFVITAGVSSTSTVGHRLLETLIGAVIGLLFNALVLPPVHLRSVRERLGRLAQETADLLDAMAGGLREEDGLEGAEGWHLRATRLTVSLQNVSDARRWATEGSRWNPGGRLRRTGPKPPPFAEDMRWGRVCTRVLAVTRTLAGIREDPELTQPSPDFFRQLSDVLGQAALICVRETELLTSSEPDTSRDDREAVAGEARAGLDALTEIFRRQEGTAAAIGGELLLEVRQLVTELDSA</sequence>
<evidence type="ECO:0000313" key="7">
    <source>
        <dbReference type="EMBL" id="KAB2592449.1"/>
    </source>
</evidence>
<dbReference type="RefSeq" id="WP_151510013.1">
    <property type="nucleotide sequence ID" value="NZ_VYUA01000007.1"/>
</dbReference>
<keyword evidence="4 5" id="KW-0472">Membrane</keyword>
<keyword evidence="8" id="KW-1185">Reference proteome</keyword>
<keyword evidence="3 5" id="KW-1133">Transmembrane helix</keyword>
<comment type="subcellular location">
    <subcellularLocation>
        <location evidence="1">Membrane</location>
        <topology evidence="1">Multi-pass membrane protein</topology>
    </subcellularLocation>
</comment>
<dbReference type="EMBL" id="VYUA01000007">
    <property type="protein sequence ID" value="KAB2592449.1"/>
    <property type="molecule type" value="Genomic_DNA"/>
</dbReference>
<dbReference type="InterPro" id="IPR049453">
    <property type="entry name" value="Memb_transporter_dom"/>
</dbReference>
<evidence type="ECO:0000256" key="3">
    <source>
        <dbReference type="ARBA" id="ARBA00022989"/>
    </source>
</evidence>
<feature type="transmembrane region" description="Helical" evidence="5">
    <location>
        <begin position="44"/>
        <end position="61"/>
    </location>
</feature>
<feature type="transmembrane region" description="Helical" evidence="5">
    <location>
        <begin position="92"/>
        <end position="108"/>
    </location>
</feature>
<feature type="transmembrane region" description="Helical" evidence="5">
    <location>
        <begin position="166"/>
        <end position="185"/>
    </location>
</feature>
<dbReference type="Proteomes" id="UP000326907">
    <property type="component" value="Unassembled WGS sequence"/>
</dbReference>
<evidence type="ECO:0000259" key="6">
    <source>
        <dbReference type="Pfam" id="PF13515"/>
    </source>
</evidence>
<gene>
    <name evidence="7" type="ORF">F5983_10140</name>
</gene>
<feature type="domain" description="Integral membrane bound transporter" evidence="6">
    <location>
        <begin position="53"/>
        <end position="175"/>
    </location>
</feature>
<organism evidence="7 8">
    <name type="scientific">Streptomyces arboris</name>
    <dbReference type="NCBI Taxonomy" id="2600619"/>
    <lineage>
        <taxon>Bacteria</taxon>
        <taxon>Bacillati</taxon>
        <taxon>Actinomycetota</taxon>
        <taxon>Actinomycetes</taxon>
        <taxon>Kitasatosporales</taxon>
        <taxon>Streptomycetaceae</taxon>
        <taxon>Streptomyces</taxon>
    </lineage>
</organism>
<accession>A0A5N5EN89</accession>
<reference evidence="7 8" key="1">
    <citation type="submission" date="2019-09" db="EMBL/GenBank/DDBJ databases">
        <authorList>
            <person name="Liu P."/>
        </authorList>
    </citation>
    <scope>NUCLEOTIDE SEQUENCE [LARGE SCALE GENOMIC DNA]</scope>
    <source>
        <strain evidence="7 8">TRM68085</strain>
    </source>
</reference>
<dbReference type="GO" id="GO:0005886">
    <property type="term" value="C:plasma membrane"/>
    <property type="evidence" value="ECO:0007669"/>
    <property type="project" value="UniProtKB-SubCell"/>
</dbReference>
<feature type="transmembrane region" description="Helical" evidence="5">
    <location>
        <begin position="137"/>
        <end position="154"/>
    </location>
</feature>
<evidence type="ECO:0000256" key="1">
    <source>
        <dbReference type="ARBA" id="ARBA00004141"/>
    </source>
</evidence>
<proteinExistence type="predicted"/>
<evidence type="ECO:0000256" key="5">
    <source>
        <dbReference type="SAM" id="Phobius"/>
    </source>
</evidence>
<keyword evidence="2 5" id="KW-0812">Transmembrane</keyword>
<name>A0A5N5EN89_9ACTN</name>
<evidence type="ECO:0000256" key="2">
    <source>
        <dbReference type="ARBA" id="ARBA00022692"/>
    </source>
</evidence>
<protein>
    <submittedName>
        <fullName evidence="7">FUSC family protein</fullName>
    </submittedName>
</protein>
<evidence type="ECO:0000313" key="8">
    <source>
        <dbReference type="Proteomes" id="UP000326907"/>
    </source>
</evidence>
<dbReference type="Pfam" id="PF13515">
    <property type="entry name" value="FUSC_2"/>
    <property type="match status" value="1"/>
</dbReference>
<comment type="caution">
    <text evidence="7">The sequence shown here is derived from an EMBL/GenBank/DDBJ whole genome shotgun (WGS) entry which is preliminary data.</text>
</comment>
<dbReference type="AlphaFoldDB" id="A0A5N5EN89"/>
<evidence type="ECO:0000256" key="4">
    <source>
        <dbReference type="ARBA" id="ARBA00023136"/>
    </source>
</evidence>